<dbReference type="Proteomes" id="UP001153331">
    <property type="component" value="Unassembled WGS sequence"/>
</dbReference>
<organism evidence="1 2">
    <name type="scientific">Boeremia exigua</name>
    <dbReference type="NCBI Taxonomy" id="749465"/>
    <lineage>
        <taxon>Eukaryota</taxon>
        <taxon>Fungi</taxon>
        <taxon>Dikarya</taxon>
        <taxon>Ascomycota</taxon>
        <taxon>Pezizomycotina</taxon>
        <taxon>Dothideomycetes</taxon>
        <taxon>Pleosporomycetidae</taxon>
        <taxon>Pleosporales</taxon>
        <taxon>Pleosporineae</taxon>
        <taxon>Didymellaceae</taxon>
        <taxon>Boeremia</taxon>
    </lineage>
</organism>
<protein>
    <submittedName>
        <fullName evidence="1">Uncharacterized protein</fullName>
    </submittedName>
</protein>
<gene>
    <name evidence="1" type="ORF">OPT61_g3270</name>
</gene>
<keyword evidence="2" id="KW-1185">Reference proteome</keyword>
<evidence type="ECO:0000313" key="2">
    <source>
        <dbReference type="Proteomes" id="UP001153331"/>
    </source>
</evidence>
<proteinExistence type="predicted"/>
<dbReference type="EMBL" id="JAPHNI010000164">
    <property type="protein sequence ID" value="KAJ8114977.1"/>
    <property type="molecule type" value="Genomic_DNA"/>
</dbReference>
<name>A0ACC2IIR0_9PLEO</name>
<evidence type="ECO:0000313" key="1">
    <source>
        <dbReference type="EMBL" id="KAJ8114977.1"/>
    </source>
</evidence>
<comment type="caution">
    <text evidence="1">The sequence shown here is derived from an EMBL/GenBank/DDBJ whole genome shotgun (WGS) entry which is preliminary data.</text>
</comment>
<reference evidence="1" key="1">
    <citation type="submission" date="2022-11" db="EMBL/GenBank/DDBJ databases">
        <title>Genome Sequence of Boeremia exigua.</title>
        <authorList>
            <person name="Buettner E."/>
        </authorList>
    </citation>
    <scope>NUCLEOTIDE SEQUENCE</scope>
    <source>
        <strain evidence="1">CU02</strain>
    </source>
</reference>
<accession>A0ACC2IIR0</accession>
<sequence>MAFVYRPLDASTSIRLLKVLPREQDNDQICIEIWEESEDVPYRCLSYTWGAPLPTFAVEMNGRTFQIGKNLFEFLSVASKRFSNEALWIDAICINQNDDTEKATQVQRMGTIYKGATEVLAWLGVSDSISRLFDWTCEPPKKSRRLLRFLPVDNTPKHLRPAARELSTHPYWTRAWILQELMLARSTRFLCGGAETTEGALRRCSKGDLLNWDATSMVFRFLDKTRQASEAINLWSVLDTRANCINPRDRIYSTLAVLGQENKFRIDYSESVLDTFWRVAEHFSAWIFSHHLQALWQALDISRDVFLTALKGTNSSLWRCAIPLRRCKVVVKESRSTRLICKCTNSSWDFYSIAGLDIDDVLLCPYQNFGPRSYSWHGSSAHFILSQIRDHQTDRFTTWLPCESNESRSKEIKNRRQVSDWSELWYSCNGAESVVERWTDVQRIADLGGGADDQWKDKPHFVLKLDYRYVLQCVDEVLLDLVDKDSVDPSLRRSSNK</sequence>